<accession>A0A1F7SH43</accession>
<name>A0A1F7SH43_9BACT</name>
<evidence type="ECO:0000259" key="2">
    <source>
        <dbReference type="Pfam" id="PF20695"/>
    </source>
</evidence>
<dbReference type="Pfam" id="PF01977">
    <property type="entry name" value="UbiD"/>
    <property type="match status" value="1"/>
</dbReference>
<evidence type="ECO:0008006" key="6">
    <source>
        <dbReference type="Google" id="ProtNLM"/>
    </source>
</evidence>
<dbReference type="NCBIfam" id="TIGR00148">
    <property type="entry name" value="UbiD family decarboxylase"/>
    <property type="match status" value="1"/>
</dbReference>
<evidence type="ECO:0000259" key="1">
    <source>
        <dbReference type="Pfam" id="PF01977"/>
    </source>
</evidence>
<protein>
    <recommendedName>
        <fullName evidence="6">UbiD family decarboxylase</fullName>
    </recommendedName>
</protein>
<organism evidence="4 5">
    <name type="scientific">Candidatus Schekmanbacteria bacterium RIFCSPLOWO2_12_FULL_38_15</name>
    <dbReference type="NCBI Taxonomy" id="1817883"/>
    <lineage>
        <taxon>Bacteria</taxon>
        <taxon>Candidatus Schekmaniibacteriota</taxon>
    </lineage>
</organism>
<dbReference type="InterPro" id="IPR048304">
    <property type="entry name" value="UbiD_Rift_dom"/>
</dbReference>
<feature type="domain" description="3-octaprenyl-4-hydroxybenzoate carboxy-lyase-like Rift-related" evidence="1">
    <location>
        <begin position="103"/>
        <end position="299"/>
    </location>
</feature>
<dbReference type="Pfam" id="PF20696">
    <property type="entry name" value="UbiD_C"/>
    <property type="match status" value="1"/>
</dbReference>
<dbReference type="SUPFAM" id="SSF50475">
    <property type="entry name" value="FMN-binding split barrel"/>
    <property type="match status" value="1"/>
</dbReference>
<dbReference type="InterPro" id="IPR049383">
    <property type="entry name" value="UbiD-like_N"/>
</dbReference>
<dbReference type="Pfam" id="PF20695">
    <property type="entry name" value="UbiD_N"/>
    <property type="match status" value="1"/>
</dbReference>
<dbReference type="STRING" id="1817883.A3G31_09255"/>
<dbReference type="SUPFAM" id="SSF143968">
    <property type="entry name" value="UbiD C-terminal domain-like"/>
    <property type="match status" value="1"/>
</dbReference>
<sequence length="466" mass="52829">MPYRDVREFIKRLEDEGELVRVKAEVDWDQELSAVFVRASKEKNRAILFEKVKGSGFPVLIGQLTSSKRVELAFERNSRELDDEIENLLNIPRNDFPPVIVERGKSQEVVLTGDDVDLLKFPVPKFNPKEGGRYITAGVSISKDPETGARNAGIYRMMVRDKNEINVNFGFPNRHMLRHFQKREKEGKPLDVAVVIGCDPAVWLCAALPLAGKIDEVAQAGAVRGKAVEMVKCRTVDLEVLADAEIVLEGELLPNTKKPEGPYVDFQGYYTKVKDNYVIRIKCITHRKDAIFETSMTGQTPEGEMEVYRYLLSKQQKAQLKKALPQIVDFTFDSASMGHIYVVSVRKEKPFVAKEINEKIWTFPWSIMIKMLVVVDEDIDVNDPSQVMWALATRVDFEKDIILNPKLQGPSFDVATAGRQSVAKVTIDATMKLQEEGYPAKFPEPGKSSKEIIEKVMKRWGEYGIR</sequence>
<evidence type="ECO:0000313" key="5">
    <source>
        <dbReference type="Proteomes" id="UP000178082"/>
    </source>
</evidence>
<gene>
    <name evidence="4" type="ORF">A3G31_09255</name>
</gene>
<dbReference type="PANTHER" id="PTHR30108:SF17">
    <property type="entry name" value="FERULIC ACID DECARBOXYLASE 1"/>
    <property type="match status" value="1"/>
</dbReference>
<dbReference type="AlphaFoldDB" id="A0A1F7SH43"/>
<proteinExistence type="predicted"/>
<dbReference type="GO" id="GO:0016831">
    <property type="term" value="F:carboxy-lyase activity"/>
    <property type="evidence" value="ECO:0007669"/>
    <property type="project" value="InterPro"/>
</dbReference>
<dbReference type="GO" id="GO:0005737">
    <property type="term" value="C:cytoplasm"/>
    <property type="evidence" value="ECO:0007669"/>
    <property type="project" value="TreeGrafter"/>
</dbReference>
<dbReference type="PANTHER" id="PTHR30108">
    <property type="entry name" value="3-OCTAPRENYL-4-HYDROXYBENZOATE CARBOXY-LYASE-RELATED"/>
    <property type="match status" value="1"/>
</dbReference>
<dbReference type="Proteomes" id="UP000178082">
    <property type="component" value="Unassembled WGS sequence"/>
</dbReference>
<evidence type="ECO:0000259" key="3">
    <source>
        <dbReference type="Pfam" id="PF20696"/>
    </source>
</evidence>
<feature type="domain" description="3-octaprenyl-4-hydroxybenzoate carboxy-lyase-like C-terminal" evidence="3">
    <location>
        <begin position="318"/>
        <end position="429"/>
    </location>
</feature>
<evidence type="ECO:0000313" key="4">
    <source>
        <dbReference type="EMBL" id="OGL53079.1"/>
    </source>
</evidence>
<dbReference type="InterPro" id="IPR049381">
    <property type="entry name" value="UbiD-like_C"/>
</dbReference>
<reference evidence="4 5" key="1">
    <citation type="journal article" date="2016" name="Nat. Commun.">
        <title>Thousands of microbial genomes shed light on interconnected biogeochemical processes in an aquifer system.</title>
        <authorList>
            <person name="Anantharaman K."/>
            <person name="Brown C.T."/>
            <person name="Hug L.A."/>
            <person name="Sharon I."/>
            <person name="Castelle C.J."/>
            <person name="Probst A.J."/>
            <person name="Thomas B.C."/>
            <person name="Singh A."/>
            <person name="Wilkins M.J."/>
            <person name="Karaoz U."/>
            <person name="Brodie E.L."/>
            <person name="Williams K.H."/>
            <person name="Hubbard S.S."/>
            <person name="Banfield J.F."/>
        </authorList>
    </citation>
    <scope>NUCLEOTIDE SEQUENCE [LARGE SCALE GENOMIC DNA]</scope>
</reference>
<dbReference type="InterPro" id="IPR002830">
    <property type="entry name" value="UbiD"/>
</dbReference>
<comment type="caution">
    <text evidence="4">The sequence shown here is derived from an EMBL/GenBank/DDBJ whole genome shotgun (WGS) entry which is preliminary data.</text>
</comment>
<feature type="domain" description="3-octaprenyl-4-hydroxybenzoate carboxy-lyase-like N-terminal" evidence="2">
    <location>
        <begin position="10"/>
        <end position="87"/>
    </location>
</feature>
<dbReference type="Gene3D" id="3.40.1670.10">
    <property type="entry name" value="UbiD C-terminal domain-like"/>
    <property type="match status" value="1"/>
</dbReference>
<dbReference type="EMBL" id="MGDI01000028">
    <property type="protein sequence ID" value="OGL53079.1"/>
    <property type="molecule type" value="Genomic_DNA"/>
</dbReference>